<organism evidence="3 4">
    <name type="scientific">Pseudoglutamicibacter albus</name>
    <dbReference type="NCBI Taxonomy" id="98671"/>
    <lineage>
        <taxon>Bacteria</taxon>
        <taxon>Bacillati</taxon>
        <taxon>Actinomycetota</taxon>
        <taxon>Actinomycetes</taxon>
        <taxon>Micrococcales</taxon>
        <taxon>Micrococcaceae</taxon>
        <taxon>Pseudoglutamicibacter</taxon>
    </lineage>
</organism>
<evidence type="ECO:0000256" key="1">
    <source>
        <dbReference type="ARBA" id="ARBA00006738"/>
    </source>
</evidence>
<dbReference type="HAMAP" id="MF_00048">
    <property type="entry name" value="UPF0102"/>
    <property type="match status" value="1"/>
</dbReference>
<dbReference type="InterPro" id="IPR011335">
    <property type="entry name" value="Restrct_endonuc-II-like"/>
</dbReference>
<evidence type="ECO:0000256" key="2">
    <source>
        <dbReference type="HAMAP-Rule" id="MF_00048"/>
    </source>
</evidence>
<dbReference type="InterPro" id="IPR011856">
    <property type="entry name" value="tRNA_endonuc-like_dom_sf"/>
</dbReference>
<comment type="similarity">
    <text evidence="1 2">Belongs to the UPF0102 family.</text>
</comment>
<evidence type="ECO:0000313" key="3">
    <source>
        <dbReference type="EMBL" id="MDR7293631.1"/>
    </source>
</evidence>
<dbReference type="PANTHER" id="PTHR34039">
    <property type="entry name" value="UPF0102 PROTEIN YRAN"/>
    <property type="match status" value="1"/>
</dbReference>
<dbReference type="InterPro" id="IPR003509">
    <property type="entry name" value="UPF0102_YraN-like"/>
</dbReference>
<dbReference type="PANTHER" id="PTHR34039:SF1">
    <property type="entry name" value="UPF0102 PROTEIN YRAN"/>
    <property type="match status" value="1"/>
</dbReference>
<dbReference type="EMBL" id="JAVDXX010000001">
    <property type="protein sequence ID" value="MDR7293631.1"/>
    <property type="molecule type" value="Genomic_DNA"/>
</dbReference>
<evidence type="ECO:0000313" key="4">
    <source>
        <dbReference type="Proteomes" id="UP001180715"/>
    </source>
</evidence>
<dbReference type="Pfam" id="PF02021">
    <property type="entry name" value="UPF0102"/>
    <property type="match status" value="1"/>
</dbReference>
<keyword evidence="3" id="KW-0378">Hydrolase</keyword>
<gene>
    <name evidence="3" type="ORF">J2S67_000899</name>
</gene>
<dbReference type="Gene3D" id="3.40.1350.10">
    <property type="match status" value="1"/>
</dbReference>
<proteinExistence type="inferred from homology"/>
<dbReference type="Proteomes" id="UP001180715">
    <property type="component" value="Unassembled WGS sequence"/>
</dbReference>
<name>A0ABU1Z1H4_9MICC</name>
<accession>A0ABU1Z1H4</accession>
<keyword evidence="4" id="KW-1185">Reference proteome</keyword>
<dbReference type="GO" id="GO:0004519">
    <property type="term" value="F:endonuclease activity"/>
    <property type="evidence" value="ECO:0007669"/>
    <property type="project" value="UniProtKB-KW"/>
</dbReference>
<reference evidence="3" key="1">
    <citation type="submission" date="2023-07" db="EMBL/GenBank/DDBJ databases">
        <title>Sequencing the genomes of 1000 actinobacteria strains.</title>
        <authorList>
            <person name="Klenk H.-P."/>
        </authorList>
    </citation>
    <scope>NUCLEOTIDE SEQUENCE</scope>
    <source>
        <strain evidence="3">DSM 13068</strain>
    </source>
</reference>
<dbReference type="SUPFAM" id="SSF52980">
    <property type="entry name" value="Restriction endonuclease-like"/>
    <property type="match status" value="1"/>
</dbReference>
<comment type="caution">
    <text evidence="3">The sequence shown here is derived from an EMBL/GenBank/DDBJ whole genome shotgun (WGS) entry which is preliminary data.</text>
</comment>
<dbReference type="RefSeq" id="WP_052048179.1">
    <property type="nucleotide sequence ID" value="NZ_JAKRCW010000003.1"/>
</dbReference>
<keyword evidence="3" id="KW-0255">Endonuclease</keyword>
<protein>
    <recommendedName>
        <fullName evidence="2">UPF0102 protein J2S67_000899</fullName>
    </recommendedName>
</protein>
<keyword evidence="3" id="KW-0540">Nuclease</keyword>
<sequence>MASTNSGTDRVAEKVRRRIELGQRGEEFAAGWCQNNGIFVLERNWRGTRGELDIVGLDLNTHELVALEVKTRSGTGYGLPAEAITGPKFERLQRLIWEYARTGENTAGLALRGVDTRVDVLGIVWPPDATEPTTVEHYREVAGA</sequence>